<sequence length="149" mass="17304">MEIKSKFRKLFWIRAGIGFLVFIFTLYLCINSISQYSKLTKNPVFIFSLVFLVLLFFAALDLAKTFKLTIKEEGIEKIFVISRHRQFIPFISIIGFKTQKIRMKGKSGYLTDGYTQTVLQLVNNKNLIISPDSFENYVEIISAIRSKLK</sequence>
<protein>
    <submittedName>
        <fullName evidence="2">Uncharacterized protein</fullName>
    </submittedName>
</protein>
<evidence type="ECO:0000313" key="3">
    <source>
        <dbReference type="Proteomes" id="UP000199672"/>
    </source>
</evidence>
<dbReference type="EMBL" id="FOMH01000012">
    <property type="protein sequence ID" value="SFD78997.1"/>
    <property type="molecule type" value="Genomic_DNA"/>
</dbReference>
<accession>A0A1I1V7K7</accession>
<feature type="transmembrane region" description="Helical" evidence="1">
    <location>
        <begin position="12"/>
        <end position="33"/>
    </location>
</feature>
<name>A0A1I1V7K7_9FLAO</name>
<dbReference type="RefSeq" id="WP_091496832.1">
    <property type="nucleotide sequence ID" value="NZ_FOMH01000012.1"/>
</dbReference>
<organism evidence="2 3">
    <name type="scientific">Flavobacterium phragmitis</name>
    <dbReference type="NCBI Taxonomy" id="739143"/>
    <lineage>
        <taxon>Bacteria</taxon>
        <taxon>Pseudomonadati</taxon>
        <taxon>Bacteroidota</taxon>
        <taxon>Flavobacteriia</taxon>
        <taxon>Flavobacteriales</taxon>
        <taxon>Flavobacteriaceae</taxon>
        <taxon>Flavobacterium</taxon>
    </lineage>
</organism>
<keyword evidence="1" id="KW-0812">Transmembrane</keyword>
<reference evidence="3" key="1">
    <citation type="submission" date="2016-10" db="EMBL/GenBank/DDBJ databases">
        <authorList>
            <person name="Varghese N."/>
            <person name="Submissions S."/>
        </authorList>
    </citation>
    <scope>NUCLEOTIDE SEQUENCE [LARGE SCALE GENOMIC DNA]</scope>
    <source>
        <strain evidence="3">CGMCC 1.10370</strain>
    </source>
</reference>
<gene>
    <name evidence="2" type="ORF">SAMN05216297_11222</name>
</gene>
<proteinExistence type="predicted"/>
<feature type="transmembrane region" description="Helical" evidence="1">
    <location>
        <begin position="45"/>
        <end position="63"/>
    </location>
</feature>
<dbReference type="STRING" id="739143.SAMN05216297_11222"/>
<keyword evidence="1" id="KW-0472">Membrane</keyword>
<evidence type="ECO:0000256" key="1">
    <source>
        <dbReference type="SAM" id="Phobius"/>
    </source>
</evidence>
<keyword evidence="3" id="KW-1185">Reference proteome</keyword>
<keyword evidence="1" id="KW-1133">Transmembrane helix</keyword>
<evidence type="ECO:0000313" key="2">
    <source>
        <dbReference type="EMBL" id="SFD78997.1"/>
    </source>
</evidence>
<dbReference type="AlphaFoldDB" id="A0A1I1V7K7"/>
<dbReference type="OrthoDB" id="1354668at2"/>
<dbReference type="Proteomes" id="UP000199672">
    <property type="component" value="Unassembled WGS sequence"/>
</dbReference>